<feature type="domain" description="Reverse transcriptase" evidence="2">
    <location>
        <begin position="330"/>
        <end position="462"/>
    </location>
</feature>
<dbReference type="InterPro" id="IPR043128">
    <property type="entry name" value="Rev_trsase/Diguanyl_cyclase"/>
</dbReference>
<name>U6JVF3_9EIME</name>
<evidence type="ECO:0000313" key="3">
    <source>
        <dbReference type="EMBL" id="CDJ29445.1"/>
    </source>
</evidence>
<dbReference type="PANTHER" id="PTHR24559">
    <property type="entry name" value="TRANSPOSON TY3-I GAG-POL POLYPROTEIN"/>
    <property type="match status" value="1"/>
</dbReference>
<dbReference type="PANTHER" id="PTHR24559:SF450">
    <property type="entry name" value="RNA-DIRECTED DNA POLYMERASE HOMOLOG"/>
    <property type="match status" value="1"/>
</dbReference>
<gene>
    <name evidence="3" type="ORF">EMH_0003930</name>
</gene>
<feature type="region of interest" description="Disordered" evidence="1">
    <location>
        <begin position="162"/>
        <end position="184"/>
    </location>
</feature>
<dbReference type="Gene3D" id="3.10.10.10">
    <property type="entry name" value="HIV Type 1 Reverse Transcriptase, subunit A, domain 1"/>
    <property type="match status" value="1"/>
</dbReference>
<dbReference type="OrthoDB" id="2431547at2759"/>
<dbReference type="SUPFAM" id="SSF56672">
    <property type="entry name" value="DNA/RNA polymerases"/>
    <property type="match status" value="1"/>
</dbReference>
<dbReference type="Pfam" id="PF00078">
    <property type="entry name" value="RVT_1"/>
    <property type="match status" value="1"/>
</dbReference>
<evidence type="ECO:0000259" key="2">
    <source>
        <dbReference type="Pfam" id="PF00078"/>
    </source>
</evidence>
<dbReference type="Proteomes" id="UP000030744">
    <property type="component" value="Unassembled WGS sequence"/>
</dbReference>
<dbReference type="VEuPathDB" id="ToxoDB:EMH_0003930"/>
<evidence type="ECO:0000313" key="4">
    <source>
        <dbReference type="Proteomes" id="UP000030744"/>
    </source>
</evidence>
<proteinExistence type="predicted"/>
<dbReference type="InterPro" id="IPR053134">
    <property type="entry name" value="RNA-dir_DNA_polymerase"/>
</dbReference>
<reference evidence="3" key="2">
    <citation type="submission" date="2013-10" db="EMBL/GenBank/DDBJ databases">
        <authorList>
            <person name="Aslett M."/>
        </authorList>
    </citation>
    <scope>NUCLEOTIDE SEQUENCE [LARGE SCALE GENOMIC DNA]</scope>
    <source>
        <strain evidence="3">Houghton</strain>
    </source>
</reference>
<dbReference type="AlphaFoldDB" id="U6JVF3"/>
<dbReference type="InterPro" id="IPR000477">
    <property type="entry name" value="RT_dom"/>
</dbReference>
<dbReference type="InterPro" id="IPR043502">
    <property type="entry name" value="DNA/RNA_pol_sf"/>
</dbReference>
<dbReference type="Gene3D" id="3.30.70.270">
    <property type="match status" value="1"/>
</dbReference>
<protein>
    <recommendedName>
        <fullName evidence="2">Reverse transcriptase domain-containing protein</fullName>
    </recommendedName>
</protein>
<keyword evidence="4" id="KW-1185">Reference proteome</keyword>
<sequence>MSQRRSFHFISAELAQEPIDGFGMLRVEIKPISLVDGTSPNSSVPFGKMEVDYEPLTEGGSMHCPELQFIPMSAREQAMAELRKLKQGKMSVERYIEKYQSLVNRSPMVAAELHYQWFTAGLEPVVRQTVTGWATDREMRGEKVELADMMEFLRRMEKENATPTALAEKEENGPGNNPDLEPMDNGAVNTNPAKHGARSGYHGRQDTRIGKTMGVKCSISTKTGHIPMTRDFYVGPVHHDIILRMPRVTQWKAQMRSSDCAIEVIPPGSDERVHLSALPTAFASSMVRGVETVRPSHLEEEIERQADELLEKGKVQPPTSAFGHNPVLAKKKDGRWRVCVDFKSLNKITVKQKFPMPRVDEILDRLRGSAVYSAFDFAEAFLQIPIHPEKRHKTAFHTSTRKLEYTCMPFGLVNAPAELQRQVNHDFLGPIAEGWRVIYMDDVLVFSRNVQEHLQHLRRALQLLPGYWSEKASDNRLLLAPLHGEGAKVSDQGKGALRGLEGR</sequence>
<organism evidence="3 4">
    <name type="scientific">Eimeria mitis</name>
    <dbReference type="NCBI Taxonomy" id="44415"/>
    <lineage>
        <taxon>Eukaryota</taxon>
        <taxon>Sar</taxon>
        <taxon>Alveolata</taxon>
        <taxon>Apicomplexa</taxon>
        <taxon>Conoidasida</taxon>
        <taxon>Coccidia</taxon>
        <taxon>Eucoccidiorida</taxon>
        <taxon>Eimeriorina</taxon>
        <taxon>Eimeriidae</taxon>
        <taxon>Eimeria</taxon>
    </lineage>
</organism>
<dbReference type="GeneID" id="25375438"/>
<dbReference type="RefSeq" id="XP_013352014.1">
    <property type="nucleotide sequence ID" value="XM_013496560.1"/>
</dbReference>
<dbReference type="EMBL" id="HG681919">
    <property type="protein sequence ID" value="CDJ29445.1"/>
    <property type="molecule type" value="Genomic_DNA"/>
</dbReference>
<evidence type="ECO:0000256" key="1">
    <source>
        <dbReference type="SAM" id="MobiDB-lite"/>
    </source>
</evidence>
<dbReference type="CDD" id="cd01647">
    <property type="entry name" value="RT_LTR"/>
    <property type="match status" value="1"/>
</dbReference>
<accession>U6JVF3</accession>
<reference evidence="3" key="1">
    <citation type="submission" date="2013-10" db="EMBL/GenBank/DDBJ databases">
        <title>Genomic analysis of the causative agents of coccidiosis in chickens.</title>
        <authorList>
            <person name="Reid A.J."/>
            <person name="Blake D."/>
            <person name="Billington K."/>
            <person name="Browne H."/>
            <person name="Dunn M."/>
            <person name="Hung S."/>
            <person name="Kawahara F."/>
            <person name="Miranda-Saavedra D."/>
            <person name="Mourier T."/>
            <person name="Nagra H."/>
            <person name="Otto T.D."/>
            <person name="Rawlings N."/>
            <person name="Sanchez A."/>
            <person name="Sanders M."/>
            <person name="Subramaniam C."/>
            <person name="Tay Y."/>
            <person name="Dear P."/>
            <person name="Doerig C."/>
            <person name="Gruber A."/>
            <person name="Parkinson J."/>
            <person name="Shirley M."/>
            <person name="Wan K.L."/>
            <person name="Berriman M."/>
            <person name="Tomley F."/>
            <person name="Pain A."/>
        </authorList>
    </citation>
    <scope>NUCLEOTIDE SEQUENCE [LARGE SCALE GENOMIC DNA]</scope>
    <source>
        <strain evidence="3">Houghton</strain>
    </source>
</reference>